<dbReference type="SUPFAM" id="SSF55874">
    <property type="entry name" value="ATPase domain of HSP90 chaperone/DNA topoisomerase II/histidine kinase"/>
    <property type="match status" value="1"/>
</dbReference>
<dbReference type="InterPro" id="IPR036388">
    <property type="entry name" value="WH-like_DNA-bd_sf"/>
</dbReference>
<organism evidence="5 6">
    <name type="scientific">Microbacterium elymi</name>
    <dbReference type="NCBI Taxonomy" id="2909587"/>
    <lineage>
        <taxon>Bacteria</taxon>
        <taxon>Bacillati</taxon>
        <taxon>Actinomycetota</taxon>
        <taxon>Actinomycetes</taxon>
        <taxon>Micrococcales</taxon>
        <taxon>Microbacteriaceae</taxon>
        <taxon>Microbacterium</taxon>
    </lineage>
</organism>
<evidence type="ECO:0000256" key="3">
    <source>
        <dbReference type="ARBA" id="ARBA00023163"/>
    </source>
</evidence>
<proteinExistence type="predicted"/>
<evidence type="ECO:0000256" key="2">
    <source>
        <dbReference type="ARBA" id="ARBA00023125"/>
    </source>
</evidence>
<dbReference type="Gene3D" id="1.10.10.10">
    <property type="entry name" value="Winged helix-like DNA-binding domain superfamily/Winged helix DNA-binding domain"/>
    <property type="match status" value="1"/>
</dbReference>
<keyword evidence="6" id="KW-1185">Reference proteome</keyword>
<dbReference type="PRINTS" id="PR00038">
    <property type="entry name" value="HTHLUXR"/>
</dbReference>
<keyword evidence="2" id="KW-0238">DNA-binding</keyword>
<dbReference type="PANTHER" id="PTHR44688">
    <property type="entry name" value="DNA-BINDING TRANSCRIPTIONAL ACTIVATOR DEVR_DOSR"/>
    <property type="match status" value="1"/>
</dbReference>
<accession>A0ABY5NII7</accession>
<dbReference type="PROSITE" id="PS50043">
    <property type="entry name" value="HTH_LUXR_2"/>
    <property type="match status" value="1"/>
</dbReference>
<protein>
    <submittedName>
        <fullName evidence="5">LuxR C-terminal-related transcriptional regulator</fullName>
    </submittedName>
</protein>
<evidence type="ECO:0000259" key="4">
    <source>
        <dbReference type="PROSITE" id="PS50043"/>
    </source>
</evidence>
<evidence type="ECO:0000256" key="1">
    <source>
        <dbReference type="ARBA" id="ARBA00023015"/>
    </source>
</evidence>
<dbReference type="Proteomes" id="UP001054811">
    <property type="component" value="Chromosome"/>
</dbReference>
<dbReference type="InterPro" id="IPR016032">
    <property type="entry name" value="Sig_transdc_resp-reg_C-effctor"/>
</dbReference>
<dbReference type="InterPro" id="IPR000792">
    <property type="entry name" value="Tscrpt_reg_LuxR_C"/>
</dbReference>
<dbReference type="EMBL" id="CP091139">
    <property type="protein sequence ID" value="UUT34916.1"/>
    <property type="molecule type" value="Genomic_DNA"/>
</dbReference>
<dbReference type="PANTHER" id="PTHR44688:SF16">
    <property type="entry name" value="DNA-BINDING TRANSCRIPTIONAL ACTIVATOR DEVR_DOSR"/>
    <property type="match status" value="1"/>
</dbReference>
<evidence type="ECO:0000313" key="5">
    <source>
        <dbReference type="EMBL" id="UUT34916.1"/>
    </source>
</evidence>
<dbReference type="CDD" id="cd06170">
    <property type="entry name" value="LuxR_C_like"/>
    <property type="match status" value="1"/>
</dbReference>
<dbReference type="Pfam" id="PF00196">
    <property type="entry name" value="GerE"/>
    <property type="match status" value="1"/>
</dbReference>
<name>A0ABY5NII7_9MICO</name>
<gene>
    <name evidence="5" type="ORF">L2X98_31480</name>
</gene>
<evidence type="ECO:0000313" key="6">
    <source>
        <dbReference type="Proteomes" id="UP001054811"/>
    </source>
</evidence>
<keyword evidence="3" id="KW-0804">Transcription</keyword>
<keyword evidence="1" id="KW-0805">Transcription regulation</keyword>
<dbReference type="SMART" id="SM00421">
    <property type="entry name" value="HTH_LUXR"/>
    <property type="match status" value="1"/>
</dbReference>
<feature type="domain" description="HTH luxR-type" evidence="4">
    <location>
        <begin position="229"/>
        <end position="294"/>
    </location>
</feature>
<sequence length="296" mass="31818">MPSCCRPGTSSRCGAAARRRRSAGLSAACAGSVGRADGGAHRAGRRVLHHARVGAGGARSADLDDRSARTTATGIAAQGMVHLRTASDRVRTFTEEPVTTAFERLRDDLRPLVRYRDLDVQFVEPPVDGRPLPSEVAHGARAVVRGSILALVDRPEVGRVRVQWDCDGTNLLIGMRDDGPGDMTDASTQLQLVRQRVHALNGRLTIEATPGWGTEMAIVIPLDPPHVGSAAAAWELRPRELEVLQLLATGRRNRAIAEELGISENTVKFHVAGIYRKLGVSSRAEAAAVFHDRSVD</sequence>
<dbReference type="InterPro" id="IPR036890">
    <property type="entry name" value="HATPase_C_sf"/>
</dbReference>
<dbReference type="SUPFAM" id="SSF46894">
    <property type="entry name" value="C-terminal effector domain of the bipartite response regulators"/>
    <property type="match status" value="1"/>
</dbReference>
<dbReference type="Gene3D" id="3.30.565.10">
    <property type="entry name" value="Histidine kinase-like ATPase, C-terminal domain"/>
    <property type="match status" value="1"/>
</dbReference>
<dbReference type="RefSeq" id="WP_259611451.1">
    <property type="nucleotide sequence ID" value="NZ_CP091139.2"/>
</dbReference>
<reference evidence="5" key="1">
    <citation type="submission" date="2022-01" db="EMBL/GenBank/DDBJ databases">
        <title>Microbacterium eymi and Microbacterium rhizovicinus sp. nov., isolated from the rhizospheric soil of Elymus tsukushiensis, a plant native to the Dokdo Islands, Republic of Korea.</title>
        <authorList>
            <person name="Hwang Y.J."/>
        </authorList>
    </citation>
    <scope>NUCLEOTIDE SEQUENCE</scope>
    <source>
        <strain evidence="5">KUDC0405</strain>
    </source>
</reference>